<feature type="compositionally biased region" description="Basic residues" evidence="1">
    <location>
        <begin position="195"/>
        <end position="212"/>
    </location>
</feature>
<proteinExistence type="predicted"/>
<organism evidence="3 4">
    <name type="scientific">Phyllosticta citricarpa</name>
    <dbReference type="NCBI Taxonomy" id="55181"/>
    <lineage>
        <taxon>Eukaryota</taxon>
        <taxon>Fungi</taxon>
        <taxon>Dikarya</taxon>
        <taxon>Ascomycota</taxon>
        <taxon>Pezizomycotina</taxon>
        <taxon>Dothideomycetes</taxon>
        <taxon>Dothideomycetes incertae sedis</taxon>
        <taxon>Botryosphaeriales</taxon>
        <taxon>Phyllostictaceae</taxon>
        <taxon>Phyllosticta</taxon>
    </lineage>
</organism>
<evidence type="ECO:0000256" key="2">
    <source>
        <dbReference type="SAM" id="SignalP"/>
    </source>
</evidence>
<name>A0ABR1M2T5_9PEZI</name>
<keyword evidence="4" id="KW-1185">Reference proteome</keyword>
<sequence>MPTGTNIAISSSLLFLFSLHRLPTYLPTPLALSSLWWCSSQKPASTYRHGTINLPTRPPPSKSNSNNPTNHLHAVHFLLPTICSALARPKVKLSHLRPTGQTHSSCVPDRHQDSPQARHQYCNFLRCVTTDYYVPYCGLSHRCFLLACLLASAAAAALIHHQHSHVVDGVEDERGSEETRKEEKTREEEQEQGKCRRTRERRERKAVKRRGIRISDGDDYEDELGHDADDKTS</sequence>
<feature type="signal peptide" evidence="2">
    <location>
        <begin position="1"/>
        <end position="24"/>
    </location>
</feature>
<evidence type="ECO:0000256" key="1">
    <source>
        <dbReference type="SAM" id="MobiDB-lite"/>
    </source>
</evidence>
<dbReference type="Proteomes" id="UP001365128">
    <property type="component" value="Unassembled WGS sequence"/>
</dbReference>
<gene>
    <name evidence="3" type="ORF">IWX46DRAFT_582317</name>
</gene>
<accession>A0ABR1M2T5</accession>
<comment type="caution">
    <text evidence="3">The sequence shown here is derived from an EMBL/GenBank/DDBJ whole genome shotgun (WGS) entry which is preliminary data.</text>
</comment>
<feature type="compositionally biased region" description="Basic and acidic residues" evidence="1">
    <location>
        <begin position="166"/>
        <end position="194"/>
    </location>
</feature>
<keyword evidence="2" id="KW-0732">Signal</keyword>
<evidence type="ECO:0000313" key="3">
    <source>
        <dbReference type="EMBL" id="KAK7541839.1"/>
    </source>
</evidence>
<feature type="chain" id="PRO_5046616576" evidence="2">
    <location>
        <begin position="25"/>
        <end position="233"/>
    </location>
</feature>
<feature type="compositionally biased region" description="Basic and acidic residues" evidence="1">
    <location>
        <begin position="223"/>
        <end position="233"/>
    </location>
</feature>
<feature type="region of interest" description="Disordered" evidence="1">
    <location>
        <begin position="166"/>
        <end position="233"/>
    </location>
</feature>
<reference evidence="3 4" key="1">
    <citation type="submission" date="2024-04" db="EMBL/GenBank/DDBJ databases">
        <title>Phyllosticta paracitricarpa is synonymous to the EU quarantine fungus P. citricarpa based on phylogenomic analyses.</title>
        <authorList>
            <consortium name="Lawrence Berkeley National Laboratory"/>
            <person name="Van Ingen-Buijs V.A."/>
            <person name="Van Westerhoven A.C."/>
            <person name="Haridas S."/>
            <person name="Skiadas P."/>
            <person name="Martin F."/>
            <person name="Groenewald J.Z."/>
            <person name="Crous P.W."/>
            <person name="Seidl M.F."/>
        </authorList>
    </citation>
    <scope>NUCLEOTIDE SEQUENCE [LARGE SCALE GENOMIC DNA]</scope>
    <source>
        <strain evidence="3 4">CBS 122670</strain>
    </source>
</reference>
<dbReference type="EMBL" id="JBBPDW010000023">
    <property type="protein sequence ID" value="KAK7541839.1"/>
    <property type="molecule type" value="Genomic_DNA"/>
</dbReference>
<evidence type="ECO:0000313" key="4">
    <source>
        <dbReference type="Proteomes" id="UP001365128"/>
    </source>
</evidence>
<protein>
    <submittedName>
        <fullName evidence="3">Uncharacterized protein</fullName>
    </submittedName>
</protein>